<dbReference type="AlphaFoldDB" id="G9XTF8"/>
<evidence type="ECO:0000313" key="4">
    <source>
        <dbReference type="EMBL" id="EHL05124.1"/>
    </source>
</evidence>
<reference evidence="4 5" key="1">
    <citation type="submission" date="2011-08" db="EMBL/GenBank/DDBJ databases">
        <authorList>
            <person name="Weinstock G."/>
            <person name="Sodergren E."/>
            <person name="Clifton S."/>
            <person name="Fulton L."/>
            <person name="Fulton B."/>
            <person name="Courtney L."/>
            <person name="Fronick C."/>
            <person name="Harrison M."/>
            <person name="Strong C."/>
            <person name="Farmer C."/>
            <person name="Delahaunty K."/>
            <person name="Markovic C."/>
            <person name="Hall O."/>
            <person name="Minx P."/>
            <person name="Tomlinson C."/>
            <person name="Mitreva M."/>
            <person name="Hou S."/>
            <person name="Chen J."/>
            <person name="Wollam A."/>
            <person name="Pepin K.H."/>
            <person name="Johnson M."/>
            <person name="Bhonagiri V."/>
            <person name="Zhang X."/>
            <person name="Suruliraj S."/>
            <person name="Warren W."/>
            <person name="Chinwalla A."/>
            <person name="Mardis E.R."/>
            <person name="Wilson R.K."/>
        </authorList>
    </citation>
    <scope>NUCLEOTIDE SEQUENCE [LARGE SCALE GENOMIC DNA]</scope>
    <source>
        <strain evidence="4 5">DP7</strain>
    </source>
</reference>
<dbReference type="GO" id="GO:0003700">
    <property type="term" value="F:DNA-binding transcription factor activity"/>
    <property type="evidence" value="ECO:0007669"/>
    <property type="project" value="InterPro"/>
</dbReference>
<dbReference type="EMBL" id="AFZX01000108">
    <property type="protein sequence ID" value="EHL05124.1"/>
    <property type="molecule type" value="Genomic_DNA"/>
</dbReference>
<evidence type="ECO:0000256" key="2">
    <source>
        <dbReference type="ARBA" id="ARBA00023125"/>
    </source>
</evidence>
<name>G9XTF8_DESHA</name>
<keyword evidence="3" id="KW-0804">Transcription</keyword>
<dbReference type="InterPro" id="IPR014208">
    <property type="entry name" value="Spore_III_D"/>
</dbReference>
<dbReference type="PROSITE" id="PS00894">
    <property type="entry name" value="HTH_DEOR_1"/>
    <property type="match status" value="1"/>
</dbReference>
<dbReference type="Proteomes" id="UP000004416">
    <property type="component" value="Unassembled WGS sequence"/>
</dbReference>
<comment type="caution">
    <text evidence="4">The sequence shown here is derived from an EMBL/GenBank/DDBJ whole genome shotgun (WGS) entry which is preliminary data.</text>
</comment>
<accession>G9XTF8</accession>
<keyword evidence="2" id="KW-0238">DNA-binding</keyword>
<organism evidence="4 5">
    <name type="scientific">Desulfitobacterium hafniense DP7</name>
    <dbReference type="NCBI Taxonomy" id="537010"/>
    <lineage>
        <taxon>Bacteria</taxon>
        <taxon>Bacillati</taxon>
        <taxon>Bacillota</taxon>
        <taxon>Clostridia</taxon>
        <taxon>Eubacteriales</taxon>
        <taxon>Desulfitobacteriaceae</taxon>
        <taxon>Desulfitobacterium</taxon>
    </lineage>
</organism>
<evidence type="ECO:0000256" key="1">
    <source>
        <dbReference type="ARBA" id="ARBA00023015"/>
    </source>
</evidence>
<dbReference type="Pfam" id="PF12116">
    <property type="entry name" value="SpoIIID"/>
    <property type="match status" value="1"/>
</dbReference>
<evidence type="ECO:0000256" key="3">
    <source>
        <dbReference type="ARBA" id="ARBA00023163"/>
    </source>
</evidence>
<dbReference type="GO" id="GO:0003677">
    <property type="term" value="F:DNA binding"/>
    <property type="evidence" value="ECO:0007669"/>
    <property type="project" value="UniProtKB-KW"/>
</dbReference>
<sequence length="104" mass="11978">MSFLILSAYKCIKFRCKKGGLRVQEYIRKRVLDIGNYIMESSATVRQTADIFGVSKSTVHKDVTERLPLINEKLAMEVKQILESNKAERHIRGGEATRKKYQES</sequence>
<proteinExistence type="predicted"/>
<dbReference type="InterPro" id="IPR018356">
    <property type="entry name" value="Tscrpt_reg_HTH_DeoR_CS"/>
</dbReference>
<dbReference type="HOGENOM" id="CLU_174628_0_0_9"/>
<protein>
    <submittedName>
        <fullName evidence="4">Sporulation transcriptional regulator SpoIIID</fullName>
    </submittedName>
</protein>
<keyword evidence="1" id="KW-0805">Transcription regulation</keyword>
<dbReference type="PATRIC" id="fig|537010.4.peg.3982"/>
<dbReference type="NCBIfam" id="TIGR02844">
    <property type="entry name" value="spore_III_D"/>
    <property type="match status" value="1"/>
</dbReference>
<gene>
    <name evidence="4" type="ORF">HMPREF0322_04265</name>
</gene>
<evidence type="ECO:0000313" key="5">
    <source>
        <dbReference type="Proteomes" id="UP000004416"/>
    </source>
</evidence>